<dbReference type="VEuPathDB" id="FungiDB:MAPG_02392"/>
<keyword evidence="4" id="KW-1185">Reference proteome</keyword>
<reference evidence="3" key="4">
    <citation type="journal article" date="2015" name="G3 (Bethesda)">
        <title>Genome sequences of three phytopathogenic species of the Magnaporthaceae family of fungi.</title>
        <authorList>
            <person name="Okagaki L.H."/>
            <person name="Nunes C.C."/>
            <person name="Sailsbery J."/>
            <person name="Clay B."/>
            <person name="Brown D."/>
            <person name="John T."/>
            <person name="Oh Y."/>
            <person name="Young N."/>
            <person name="Fitzgerald M."/>
            <person name="Haas B.J."/>
            <person name="Zeng Q."/>
            <person name="Young S."/>
            <person name="Adiconis X."/>
            <person name="Fan L."/>
            <person name="Levin J.Z."/>
            <person name="Mitchell T.K."/>
            <person name="Okubara P.A."/>
            <person name="Farman M.L."/>
            <person name="Kohn L.M."/>
            <person name="Birren B."/>
            <person name="Ma L.-J."/>
            <person name="Dean R.A."/>
        </authorList>
    </citation>
    <scope>NUCLEOTIDE SEQUENCE</scope>
    <source>
        <strain evidence="3">ATCC 64411 / 73-15</strain>
    </source>
</reference>
<dbReference type="EMBL" id="GL876967">
    <property type="protein sequence ID" value="KLU83328.1"/>
    <property type="molecule type" value="Genomic_DNA"/>
</dbReference>
<reference evidence="4" key="1">
    <citation type="submission" date="2010-05" db="EMBL/GenBank/DDBJ databases">
        <title>The genome sequence of Magnaporthe poae strain ATCC 64411.</title>
        <authorList>
            <person name="Ma L.-J."/>
            <person name="Dead R."/>
            <person name="Young S."/>
            <person name="Zeng Q."/>
            <person name="Koehrsen M."/>
            <person name="Alvarado L."/>
            <person name="Berlin A."/>
            <person name="Chapman S.B."/>
            <person name="Chen Z."/>
            <person name="Freedman E."/>
            <person name="Gellesch M."/>
            <person name="Goldberg J."/>
            <person name="Griggs A."/>
            <person name="Gujja S."/>
            <person name="Heilman E.R."/>
            <person name="Heiman D."/>
            <person name="Hepburn T."/>
            <person name="Howarth C."/>
            <person name="Jen D."/>
            <person name="Larson L."/>
            <person name="Mehta T."/>
            <person name="Neiman D."/>
            <person name="Pearson M."/>
            <person name="Roberts A."/>
            <person name="Saif S."/>
            <person name="Shea T."/>
            <person name="Shenoy N."/>
            <person name="Sisk P."/>
            <person name="Stolte C."/>
            <person name="Sykes S."/>
            <person name="Walk T."/>
            <person name="White J."/>
            <person name="Yandava C."/>
            <person name="Haas B."/>
            <person name="Nusbaum C."/>
            <person name="Birren B."/>
        </authorList>
    </citation>
    <scope>NUCLEOTIDE SEQUENCE [LARGE SCALE GENOMIC DNA]</scope>
    <source>
        <strain evidence="4">ATCC 64411 / 73-15</strain>
    </source>
</reference>
<organism evidence="3 4">
    <name type="scientific">Magnaporthiopsis poae (strain ATCC 64411 / 73-15)</name>
    <name type="common">Kentucky bluegrass fungus</name>
    <name type="synonym">Magnaporthe poae</name>
    <dbReference type="NCBI Taxonomy" id="644358"/>
    <lineage>
        <taxon>Eukaryota</taxon>
        <taxon>Fungi</taxon>
        <taxon>Dikarya</taxon>
        <taxon>Ascomycota</taxon>
        <taxon>Pezizomycotina</taxon>
        <taxon>Sordariomycetes</taxon>
        <taxon>Sordariomycetidae</taxon>
        <taxon>Magnaporthales</taxon>
        <taxon>Magnaporthaceae</taxon>
        <taxon>Magnaporthiopsis</taxon>
    </lineage>
</organism>
<accession>A0A0C4DR86</accession>
<evidence type="ECO:0000313" key="3">
    <source>
        <dbReference type="EnsemblFungi" id="MAPG_02392T0"/>
    </source>
</evidence>
<dbReference type="AlphaFoldDB" id="A0A0C4DR86"/>
<reference evidence="3" key="5">
    <citation type="submission" date="2015-06" db="UniProtKB">
        <authorList>
            <consortium name="EnsemblFungi"/>
        </authorList>
    </citation>
    <scope>IDENTIFICATION</scope>
    <source>
        <strain evidence="3">ATCC 64411</strain>
    </source>
</reference>
<reference evidence="2" key="2">
    <citation type="submission" date="2010-05" db="EMBL/GenBank/DDBJ databases">
        <title>The Genome Sequence of Magnaporthe poae strain ATCC 64411.</title>
        <authorList>
            <consortium name="The Broad Institute Genome Sequencing Platform"/>
            <consortium name="Broad Institute Genome Sequencing Center for Infectious Disease"/>
            <person name="Ma L.-J."/>
            <person name="Dead R."/>
            <person name="Young S."/>
            <person name="Zeng Q."/>
            <person name="Koehrsen M."/>
            <person name="Alvarado L."/>
            <person name="Berlin A."/>
            <person name="Chapman S.B."/>
            <person name="Chen Z."/>
            <person name="Freedman E."/>
            <person name="Gellesch M."/>
            <person name="Goldberg J."/>
            <person name="Griggs A."/>
            <person name="Gujja S."/>
            <person name="Heilman E.R."/>
            <person name="Heiman D."/>
            <person name="Hepburn T."/>
            <person name="Howarth C."/>
            <person name="Jen D."/>
            <person name="Larson L."/>
            <person name="Mehta T."/>
            <person name="Neiman D."/>
            <person name="Pearson M."/>
            <person name="Roberts A."/>
            <person name="Saif S."/>
            <person name="Shea T."/>
            <person name="Shenoy N."/>
            <person name="Sisk P."/>
            <person name="Stolte C."/>
            <person name="Sykes S."/>
            <person name="Walk T."/>
            <person name="White J."/>
            <person name="Yandava C."/>
            <person name="Haas B."/>
            <person name="Nusbaum C."/>
            <person name="Birren B."/>
        </authorList>
    </citation>
    <scope>NUCLEOTIDE SEQUENCE</scope>
    <source>
        <strain evidence="2">ATCC 64411</strain>
    </source>
</reference>
<protein>
    <submittedName>
        <fullName evidence="2 3">Uncharacterized protein</fullName>
    </submittedName>
</protein>
<sequence>MQTRGAALPKADKRAPRSCLPAPGLESRRSGRRLKCDGCHRDARLTRPKFDIPSERARFLPGDVTGLQFHTLERFLCRYLGLTKPDRYVCGPGKHLPQAVRIVIVPHRRGYMHNYPFDAGHDRKRSFTEKSEIDCGRLYWLQHTHLRKFRLP</sequence>
<gene>
    <name evidence="2" type="ORF">MAPG_02392</name>
</gene>
<evidence type="ECO:0000313" key="4">
    <source>
        <dbReference type="Proteomes" id="UP000011715"/>
    </source>
</evidence>
<evidence type="ECO:0000313" key="2">
    <source>
        <dbReference type="EMBL" id="KLU83328.1"/>
    </source>
</evidence>
<name>A0A0C4DR86_MAGP6</name>
<reference evidence="2" key="3">
    <citation type="submission" date="2011-03" db="EMBL/GenBank/DDBJ databases">
        <title>Annotation of Magnaporthe poae ATCC 64411.</title>
        <authorList>
            <person name="Ma L.-J."/>
            <person name="Dead R."/>
            <person name="Young S.K."/>
            <person name="Zeng Q."/>
            <person name="Gargeya S."/>
            <person name="Fitzgerald M."/>
            <person name="Haas B."/>
            <person name="Abouelleil A."/>
            <person name="Alvarado L."/>
            <person name="Arachchi H.M."/>
            <person name="Berlin A."/>
            <person name="Brown A."/>
            <person name="Chapman S.B."/>
            <person name="Chen Z."/>
            <person name="Dunbar C."/>
            <person name="Freedman E."/>
            <person name="Gearin G."/>
            <person name="Gellesch M."/>
            <person name="Goldberg J."/>
            <person name="Griggs A."/>
            <person name="Gujja S."/>
            <person name="Heiman D."/>
            <person name="Howarth C."/>
            <person name="Larson L."/>
            <person name="Lui A."/>
            <person name="MacDonald P.J.P."/>
            <person name="Mehta T."/>
            <person name="Montmayeur A."/>
            <person name="Murphy C."/>
            <person name="Neiman D."/>
            <person name="Pearson M."/>
            <person name="Priest M."/>
            <person name="Roberts A."/>
            <person name="Saif S."/>
            <person name="Shea T."/>
            <person name="Shenoy N."/>
            <person name="Sisk P."/>
            <person name="Stolte C."/>
            <person name="Sykes S."/>
            <person name="Yandava C."/>
            <person name="Wortman J."/>
            <person name="Nusbaum C."/>
            <person name="Birren B."/>
        </authorList>
    </citation>
    <scope>NUCLEOTIDE SEQUENCE</scope>
    <source>
        <strain evidence="2">ATCC 64411</strain>
    </source>
</reference>
<dbReference type="EMBL" id="ADBL01000597">
    <property type="status" value="NOT_ANNOTATED_CDS"/>
    <property type="molecule type" value="Genomic_DNA"/>
</dbReference>
<dbReference type="Proteomes" id="UP000011715">
    <property type="component" value="Unassembled WGS sequence"/>
</dbReference>
<evidence type="ECO:0000256" key="1">
    <source>
        <dbReference type="SAM" id="MobiDB-lite"/>
    </source>
</evidence>
<proteinExistence type="predicted"/>
<feature type="region of interest" description="Disordered" evidence="1">
    <location>
        <begin position="1"/>
        <end position="24"/>
    </location>
</feature>
<dbReference type="EnsemblFungi" id="MAPG_02392T0">
    <property type="protein sequence ID" value="MAPG_02392T0"/>
    <property type="gene ID" value="MAPG_02392"/>
</dbReference>